<dbReference type="HOGENOM" id="CLU_2998444_0_0_1"/>
<dbReference type="AlphaFoldDB" id="E3M9K1"/>
<dbReference type="Proteomes" id="UP000008281">
    <property type="component" value="Unassembled WGS sequence"/>
</dbReference>
<accession>E3M9K1</accession>
<organism evidence="2">
    <name type="scientific">Caenorhabditis remanei</name>
    <name type="common">Caenorhabditis vulgaris</name>
    <dbReference type="NCBI Taxonomy" id="31234"/>
    <lineage>
        <taxon>Eukaryota</taxon>
        <taxon>Metazoa</taxon>
        <taxon>Ecdysozoa</taxon>
        <taxon>Nematoda</taxon>
        <taxon>Chromadorea</taxon>
        <taxon>Rhabditida</taxon>
        <taxon>Rhabditina</taxon>
        <taxon>Rhabditomorpha</taxon>
        <taxon>Rhabditoidea</taxon>
        <taxon>Rhabditidae</taxon>
        <taxon>Peloderinae</taxon>
        <taxon>Caenorhabditis</taxon>
    </lineage>
</organism>
<keyword evidence="2" id="KW-1185">Reference proteome</keyword>
<proteinExistence type="predicted"/>
<evidence type="ECO:0000313" key="2">
    <source>
        <dbReference type="Proteomes" id="UP000008281"/>
    </source>
</evidence>
<protein>
    <submittedName>
        <fullName evidence="1">Uncharacterized protein</fullName>
    </submittedName>
</protein>
<reference evidence="1" key="1">
    <citation type="submission" date="2007-07" db="EMBL/GenBank/DDBJ databases">
        <title>PCAP assembly of the Caenorhabditis remanei genome.</title>
        <authorList>
            <consortium name="The Caenorhabditis remanei Sequencing Consortium"/>
            <person name="Wilson R.K."/>
        </authorList>
    </citation>
    <scope>NUCLEOTIDE SEQUENCE [LARGE SCALE GENOMIC DNA]</scope>
    <source>
        <strain evidence="1">PB4641</strain>
    </source>
</reference>
<gene>
    <name evidence="1" type="ORF">CRE_14567</name>
</gene>
<dbReference type="InParanoid" id="E3M9K1"/>
<name>E3M9K1_CAERE</name>
<evidence type="ECO:0000313" key="1">
    <source>
        <dbReference type="EMBL" id="EFO96169.1"/>
    </source>
</evidence>
<dbReference type="EMBL" id="DS268430">
    <property type="protein sequence ID" value="EFO96169.1"/>
    <property type="molecule type" value="Genomic_DNA"/>
</dbReference>
<sequence>MDTSKPLTYFSCSQECVLKKRHYATRKHLTDKNMSVAKPLTYLSLKCVLKYTNPNIR</sequence>